<protein>
    <submittedName>
        <fullName evidence="1">Uncharacterized protein</fullName>
    </submittedName>
</protein>
<name>A0A1B0C5W3_9MUSC</name>
<accession>A0A1B0C5W3</accession>
<keyword evidence="2" id="KW-1185">Reference proteome</keyword>
<organism evidence="1 2">
    <name type="scientific">Glossina palpalis gambiensis</name>
    <dbReference type="NCBI Taxonomy" id="67801"/>
    <lineage>
        <taxon>Eukaryota</taxon>
        <taxon>Metazoa</taxon>
        <taxon>Ecdysozoa</taxon>
        <taxon>Arthropoda</taxon>
        <taxon>Hexapoda</taxon>
        <taxon>Insecta</taxon>
        <taxon>Pterygota</taxon>
        <taxon>Neoptera</taxon>
        <taxon>Endopterygota</taxon>
        <taxon>Diptera</taxon>
        <taxon>Brachycera</taxon>
        <taxon>Muscomorpha</taxon>
        <taxon>Hippoboscoidea</taxon>
        <taxon>Glossinidae</taxon>
        <taxon>Glossina</taxon>
    </lineage>
</organism>
<dbReference type="VEuPathDB" id="VectorBase:GPPI049978"/>
<dbReference type="EnsemblMetazoa" id="GPPI049978-RA">
    <property type="protein sequence ID" value="GPPI049978-PA"/>
    <property type="gene ID" value="GPPI049978"/>
</dbReference>
<reference evidence="2" key="1">
    <citation type="submission" date="2015-01" db="EMBL/GenBank/DDBJ databases">
        <authorList>
            <person name="Aksoy S."/>
            <person name="Warren W."/>
            <person name="Wilson R.K."/>
        </authorList>
    </citation>
    <scope>NUCLEOTIDE SEQUENCE [LARGE SCALE GENOMIC DNA]</scope>
    <source>
        <strain evidence="2">IAEA</strain>
    </source>
</reference>
<proteinExistence type="predicted"/>
<dbReference type="AlphaFoldDB" id="A0A1B0C5W3"/>
<reference evidence="1" key="2">
    <citation type="submission" date="2020-05" db="UniProtKB">
        <authorList>
            <consortium name="EnsemblMetazoa"/>
        </authorList>
    </citation>
    <scope>IDENTIFICATION</scope>
    <source>
        <strain evidence="1">IAEA</strain>
    </source>
</reference>
<evidence type="ECO:0000313" key="1">
    <source>
        <dbReference type="EnsemblMetazoa" id="GPPI049978-PA"/>
    </source>
</evidence>
<dbReference type="EMBL" id="JXJN01026262">
    <property type="status" value="NOT_ANNOTATED_CDS"/>
    <property type="molecule type" value="Genomic_DNA"/>
</dbReference>
<evidence type="ECO:0000313" key="2">
    <source>
        <dbReference type="Proteomes" id="UP000092460"/>
    </source>
</evidence>
<sequence length="105" mass="12605">MPHAEQKILNDPTNLVIIRLLERLADSKSSCLNNRFWLSAFYEELLENKQRDKIHFDFLSIGILVITRIRQYFANKRFPLFWNSNTDMLKYSLKVSLFRRKLAQL</sequence>
<dbReference type="Proteomes" id="UP000092460">
    <property type="component" value="Unassembled WGS sequence"/>
</dbReference>